<dbReference type="Proteomes" id="UP000238157">
    <property type="component" value="Unassembled WGS sequence"/>
</dbReference>
<evidence type="ECO:0000256" key="3">
    <source>
        <dbReference type="ARBA" id="ARBA00023237"/>
    </source>
</evidence>
<dbReference type="InterPro" id="IPR012910">
    <property type="entry name" value="Plug_dom"/>
</dbReference>
<proteinExistence type="predicted"/>
<dbReference type="Pfam" id="PF13715">
    <property type="entry name" value="CarbopepD_reg_2"/>
    <property type="match status" value="1"/>
</dbReference>
<evidence type="ECO:0000313" key="7">
    <source>
        <dbReference type="EMBL" id="PRY85518.1"/>
    </source>
</evidence>
<keyword evidence="8" id="KW-1185">Reference proteome</keyword>
<gene>
    <name evidence="7" type="ORF">CLW00_11299</name>
</gene>
<evidence type="ECO:0000256" key="4">
    <source>
        <dbReference type="SAM" id="SignalP"/>
    </source>
</evidence>
<dbReference type="Gene3D" id="2.170.130.10">
    <property type="entry name" value="TonB-dependent receptor, plug domain"/>
    <property type="match status" value="1"/>
</dbReference>
<dbReference type="PANTHER" id="PTHR40980">
    <property type="entry name" value="PLUG DOMAIN-CONTAINING PROTEIN"/>
    <property type="match status" value="1"/>
</dbReference>
<dbReference type="PANTHER" id="PTHR40980:SF4">
    <property type="entry name" value="TONB-DEPENDENT RECEPTOR-LIKE BETA-BARREL DOMAIN-CONTAINING PROTEIN"/>
    <property type="match status" value="1"/>
</dbReference>
<feature type="chain" id="PRO_5015486542" evidence="4">
    <location>
        <begin position="21"/>
        <end position="927"/>
    </location>
</feature>
<comment type="subcellular location">
    <subcellularLocation>
        <location evidence="1">Cell outer membrane</location>
    </subcellularLocation>
</comment>
<keyword evidence="4" id="KW-0732">Signal</keyword>
<evidence type="ECO:0000259" key="5">
    <source>
        <dbReference type="Pfam" id="PF07715"/>
    </source>
</evidence>
<feature type="domain" description="Outer membrane protein beta-barrel" evidence="6">
    <location>
        <begin position="557"/>
        <end position="881"/>
    </location>
</feature>
<name>A0A2T0WFN0_9BACT</name>
<accession>A0A2T0WFN0</accession>
<sequence>MKRILLFLIFVTASYTSLFATTLTGLVQDKETGEPLIGATVEVKVSGDKKYAIVGMDGSFVIKNVPVGKHLVEVSFIGYSRESMEIEFTNGNAVRRNFELISELSELTEFVLSASMIKGSEMQARNMERNAPNTLNIISKRAIELSPDITVANIVQRVSGLSIERNANGDPQHAIVRGMDKRYNYTLINGVKIPSPDNKNRYIPLDIFPAQLLERLEVSKSLNASMEGDAIGGAVNLVMKDAPEEFMLEGDVQLGYNQINMDRGFYSYDRSPINRRSPYQQFGADYFAETSDFPTRNMVLQNVMPLPDIIGSLTYGDRFLNNKLGVMLGGSFQNSYRGVDSQWYRVGLDNFGSNRPTLQRLQERESSTQQQRYAIHSKLDYAISENHVLKFYYGNYQLNDFRVRDMLDTDTEGRNFSVTEGNGILTYITRFTSRFQNIQTLNPRGEHKLSDKFIIDWNAVASLAKSESPDDGNFIRNGELANFVEMPQNIERRNNRRWENNTDRDLTLYLNFTYSPRLINDQTQVKFGGMYRDKERESFFNRYIFDPFNPAFQIQGTHWETFEDVNFQLLNPRGGVSDPLNFESFERIAAGYFTTRWDVFNTEIHAGVRAEMTEQGYSLRVAQQNVNPDSSQNYLDLLPSLSFKHRLNPKTNIRASYYKAVARPGFHEIVPYRMSEDDGFDESGNPGLNRVRANNYDIRWEHFPSLTEQVFLGAFVKDIKDPIEYTLVRDRIFSGPLSLRPNNFGDALNWGLEADFIKYFRRIGLRMNYTYTNSRITTTKITRRREDPNDESSQLVQVIENQTRPLQGQADHIGNFSIMYKSEKTDIQLAAVYTGERIEFVSPFLDNDHWSRPITQLDFSFDQRINKFLTLFVRVNNILDSPYELFIKSPLAREGALFPYQDNPNETMVRTDRFGQSYRVGLRFKRN</sequence>
<dbReference type="InterPro" id="IPR041700">
    <property type="entry name" value="OMP_b-brl_3"/>
</dbReference>
<dbReference type="SUPFAM" id="SSF56935">
    <property type="entry name" value="Porins"/>
    <property type="match status" value="1"/>
</dbReference>
<evidence type="ECO:0000256" key="2">
    <source>
        <dbReference type="ARBA" id="ARBA00023136"/>
    </source>
</evidence>
<dbReference type="EMBL" id="PVTR01000012">
    <property type="protein sequence ID" value="PRY85518.1"/>
    <property type="molecule type" value="Genomic_DNA"/>
</dbReference>
<dbReference type="OrthoDB" id="8727862at2"/>
<feature type="domain" description="TonB-dependent receptor plug" evidence="5">
    <location>
        <begin position="129"/>
        <end position="234"/>
    </location>
</feature>
<dbReference type="Gene3D" id="2.60.40.1120">
    <property type="entry name" value="Carboxypeptidase-like, regulatory domain"/>
    <property type="match status" value="1"/>
</dbReference>
<evidence type="ECO:0000313" key="8">
    <source>
        <dbReference type="Proteomes" id="UP000238157"/>
    </source>
</evidence>
<comment type="caution">
    <text evidence="7">The sequence shown here is derived from an EMBL/GenBank/DDBJ whole genome shotgun (WGS) entry which is preliminary data.</text>
</comment>
<dbReference type="SUPFAM" id="SSF49464">
    <property type="entry name" value="Carboxypeptidase regulatory domain-like"/>
    <property type="match status" value="1"/>
</dbReference>
<dbReference type="GO" id="GO:0009279">
    <property type="term" value="C:cell outer membrane"/>
    <property type="evidence" value="ECO:0007669"/>
    <property type="project" value="UniProtKB-SubCell"/>
</dbReference>
<evidence type="ECO:0000256" key="1">
    <source>
        <dbReference type="ARBA" id="ARBA00004442"/>
    </source>
</evidence>
<feature type="signal peptide" evidence="4">
    <location>
        <begin position="1"/>
        <end position="20"/>
    </location>
</feature>
<dbReference type="Pfam" id="PF14905">
    <property type="entry name" value="OMP_b-brl_3"/>
    <property type="match status" value="1"/>
</dbReference>
<organism evidence="7 8">
    <name type="scientific">Mongoliibacter ruber</name>
    <dbReference type="NCBI Taxonomy" id="1750599"/>
    <lineage>
        <taxon>Bacteria</taxon>
        <taxon>Pseudomonadati</taxon>
        <taxon>Bacteroidota</taxon>
        <taxon>Cytophagia</taxon>
        <taxon>Cytophagales</taxon>
        <taxon>Cyclobacteriaceae</taxon>
        <taxon>Mongoliibacter</taxon>
    </lineage>
</organism>
<keyword evidence="2" id="KW-0472">Membrane</keyword>
<dbReference type="InterPro" id="IPR037066">
    <property type="entry name" value="Plug_dom_sf"/>
</dbReference>
<dbReference type="RefSeq" id="WP_106135046.1">
    <property type="nucleotide sequence ID" value="NZ_PVTR01000012.1"/>
</dbReference>
<dbReference type="AlphaFoldDB" id="A0A2T0WFN0"/>
<protein>
    <submittedName>
        <fullName evidence="7">TonB-dependent receptor</fullName>
    </submittedName>
</protein>
<dbReference type="Pfam" id="PF07715">
    <property type="entry name" value="Plug"/>
    <property type="match status" value="1"/>
</dbReference>
<reference evidence="7 8" key="1">
    <citation type="submission" date="2018-03" db="EMBL/GenBank/DDBJ databases">
        <title>Genomic Encyclopedia of Archaeal and Bacterial Type Strains, Phase II (KMG-II): from individual species to whole genera.</title>
        <authorList>
            <person name="Goeker M."/>
        </authorList>
    </citation>
    <scope>NUCLEOTIDE SEQUENCE [LARGE SCALE GENOMIC DNA]</scope>
    <source>
        <strain evidence="7 8">DSM 27929</strain>
    </source>
</reference>
<evidence type="ECO:0000259" key="6">
    <source>
        <dbReference type="Pfam" id="PF14905"/>
    </source>
</evidence>
<keyword evidence="3" id="KW-0998">Cell outer membrane</keyword>
<dbReference type="Gene3D" id="2.40.170.20">
    <property type="entry name" value="TonB-dependent receptor, beta-barrel domain"/>
    <property type="match status" value="1"/>
</dbReference>
<keyword evidence="7" id="KW-0675">Receptor</keyword>
<dbReference type="InterPro" id="IPR036942">
    <property type="entry name" value="Beta-barrel_TonB_sf"/>
</dbReference>
<dbReference type="InterPro" id="IPR008969">
    <property type="entry name" value="CarboxyPept-like_regulatory"/>
</dbReference>